<dbReference type="Proteomes" id="UP000295252">
    <property type="component" value="Chromosome IV"/>
</dbReference>
<accession>A0A068ULM4</accession>
<keyword evidence="3" id="KW-1185">Reference proteome</keyword>
<protein>
    <submittedName>
        <fullName evidence="2">Uncharacterized protein</fullName>
    </submittedName>
</protein>
<dbReference type="PANTHER" id="PTHR11926">
    <property type="entry name" value="GLUCOSYL/GLUCURONOSYL TRANSFERASES"/>
    <property type="match status" value="1"/>
</dbReference>
<proteinExistence type="inferred from homology"/>
<comment type="similarity">
    <text evidence="1">Belongs to the UDP-glycosyltransferase family.</text>
</comment>
<name>A0A068ULM4_COFCA</name>
<gene>
    <name evidence="2" type="ORF">GSCOC_T00027462001</name>
</gene>
<dbReference type="InParanoid" id="A0A068ULM4"/>
<evidence type="ECO:0000256" key="1">
    <source>
        <dbReference type="ARBA" id="ARBA00009995"/>
    </source>
</evidence>
<dbReference type="PANTHER" id="PTHR11926:SF1412">
    <property type="entry name" value="UDP-GLYCOSYLTRANSFERASE 83A1-LIKE"/>
    <property type="match status" value="1"/>
</dbReference>
<dbReference type="Gramene" id="CDP08523">
    <property type="protein sequence ID" value="CDP08523"/>
    <property type="gene ID" value="GSCOC_T00027462001"/>
</dbReference>
<dbReference type="GO" id="GO:0080044">
    <property type="term" value="F:quercetin 7-O-glucosyltransferase activity"/>
    <property type="evidence" value="ECO:0007669"/>
    <property type="project" value="TreeGrafter"/>
</dbReference>
<reference evidence="3" key="1">
    <citation type="journal article" date="2014" name="Science">
        <title>The coffee genome provides insight into the convergent evolution of caffeine biosynthesis.</title>
        <authorList>
            <person name="Denoeud F."/>
            <person name="Carretero-Paulet L."/>
            <person name="Dereeper A."/>
            <person name="Droc G."/>
            <person name="Guyot R."/>
            <person name="Pietrella M."/>
            <person name="Zheng C."/>
            <person name="Alberti A."/>
            <person name="Anthony F."/>
            <person name="Aprea G."/>
            <person name="Aury J.M."/>
            <person name="Bento P."/>
            <person name="Bernard M."/>
            <person name="Bocs S."/>
            <person name="Campa C."/>
            <person name="Cenci A."/>
            <person name="Combes M.C."/>
            <person name="Crouzillat D."/>
            <person name="Da Silva C."/>
            <person name="Daddiego L."/>
            <person name="De Bellis F."/>
            <person name="Dussert S."/>
            <person name="Garsmeur O."/>
            <person name="Gayraud T."/>
            <person name="Guignon V."/>
            <person name="Jahn K."/>
            <person name="Jamilloux V."/>
            <person name="Joet T."/>
            <person name="Labadie K."/>
            <person name="Lan T."/>
            <person name="Leclercq J."/>
            <person name="Lepelley M."/>
            <person name="Leroy T."/>
            <person name="Li L.T."/>
            <person name="Librado P."/>
            <person name="Lopez L."/>
            <person name="Munoz A."/>
            <person name="Noel B."/>
            <person name="Pallavicini A."/>
            <person name="Perrotta G."/>
            <person name="Poncet V."/>
            <person name="Pot D."/>
            <person name="Priyono X."/>
            <person name="Rigoreau M."/>
            <person name="Rouard M."/>
            <person name="Rozas J."/>
            <person name="Tranchant-Dubreuil C."/>
            <person name="VanBuren R."/>
            <person name="Zhang Q."/>
            <person name="Andrade A.C."/>
            <person name="Argout X."/>
            <person name="Bertrand B."/>
            <person name="de Kochko A."/>
            <person name="Graziosi G."/>
            <person name="Henry R.J."/>
            <person name="Jayarama X."/>
            <person name="Ming R."/>
            <person name="Nagai C."/>
            <person name="Rounsley S."/>
            <person name="Sankoff D."/>
            <person name="Giuliano G."/>
            <person name="Albert V.A."/>
            <person name="Wincker P."/>
            <person name="Lashermes P."/>
        </authorList>
    </citation>
    <scope>NUCLEOTIDE SEQUENCE [LARGE SCALE GENOMIC DNA]</scope>
    <source>
        <strain evidence="3">cv. DH200-94</strain>
    </source>
</reference>
<evidence type="ECO:0000313" key="3">
    <source>
        <dbReference type="Proteomes" id="UP000295252"/>
    </source>
</evidence>
<dbReference type="STRING" id="49390.A0A068ULM4"/>
<organism evidence="2 3">
    <name type="scientific">Coffea canephora</name>
    <name type="common">Robusta coffee</name>
    <dbReference type="NCBI Taxonomy" id="49390"/>
    <lineage>
        <taxon>Eukaryota</taxon>
        <taxon>Viridiplantae</taxon>
        <taxon>Streptophyta</taxon>
        <taxon>Embryophyta</taxon>
        <taxon>Tracheophyta</taxon>
        <taxon>Spermatophyta</taxon>
        <taxon>Magnoliopsida</taxon>
        <taxon>eudicotyledons</taxon>
        <taxon>Gunneridae</taxon>
        <taxon>Pentapetalae</taxon>
        <taxon>asterids</taxon>
        <taxon>lamiids</taxon>
        <taxon>Gentianales</taxon>
        <taxon>Rubiaceae</taxon>
        <taxon>Ixoroideae</taxon>
        <taxon>Gardenieae complex</taxon>
        <taxon>Bertiereae - Coffeeae clade</taxon>
        <taxon>Coffeeae</taxon>
        <taxon>Coffea</taxon>
    </lineage>
</organism>
<dbReference type="EMBL" id="HG739118">
    <property type="protein sequence ID" value="CDP08523.1"/>
    <property type="molecule type" value="Genomic_DNA"/>
</dbReference>
<sequence>MPANLESLIKSINQSDSDKITCIIADKTMGLALEVAKKMRIKAVAFWPASALQLTQIFSIPKLIDDGIISSTEKENKLFIVITLQTLCCAVLKKQMIKLAPTTPDMKPEHLLWTCFSDPTLQNFAFDTLLKSIRTAKLADWLFCNTSCELEPAAFTLFPQLLRVGPLLASNRLGKSVGYFWPEDSDCWHGLISSLRNLSFISCASSACSLRKCGCTFIFLSVDHIVSCCPCPVYNSLELHWPVHLFLIPHHSCVDIPVYPLYQASRFKFSPFCWMYQLLPNSAYPFTTSQRLYF</sequence>
<dbReference type="SUPFAM" id="SSF53756">
    <property type="entry name" value="UDP-Glycosyltransferase/glycogen phosphorylase"/>
    <property type="match status" value="1"/>
</dbReference>
<dbReference type="PhylomeDB" id="A0A068ULM4"/>
<dbReference type="AlphaFoldDB" id="A0A068ULM4"/>
<evidence type="ECO:0000313" key="2">
    <source>
        <dbReference type="EMBL" id="CDP08523.1"/>
    </source>
</evidence>
<dbReference type="OrthoDB" id="5835829at2759"/>
<dbReference type="GO" id="GO:0080043">
    <property type="term" value="F:quercetin 3-O-glucosyltransferase activity"/>
    <property type="evidence" value="ECO:0007669"/>
    <property type="project" value="TreeGrafter"/>
</dbReference>
<dbReference type="Gene3D" id="3.40.50.2000">
    <property type="entry name" value="Glycogen Phosphorylase B"/>
    <property type="match status" value="1"/>
</dbReference>